<dbReference type="RefSeq" id="WP_014847938.1">
    <property type="nucleotide sequence ID" value="NZ_CP040007.1"/>
</dbReference>
<evidence type="ECO:0000313" key="3">
    <source>
        <dbReference type="Proteomes" id="UP000677180"/>
    </source>
</evidence>
<feature type="region of interest" description="Disordered" evidence="1">
    <location>
        <begin position="184"/>
        <end position="209"/>
    </location>
</feature>
<dbReference type="EMBL" id="CP072385">
    <property type="protein sequence ID" value="QUC11293.1"/>
    <property type="molecule type" value="Genomic_DNA"/>
</dbReference>
<evidence type="ECO:0000256" key="1">
    <source>
        <dbReference type="SAM" id="MobiDB-lite"/>
    </source>
</evidence>
<organism evidence="2 3">
    <name type="scientific">Arachnia propionica</name>
    <dbReference type="NCBI Taxonomy" id="1750"/>
    <lineage>
        <taxon>Bacteria</taxon>
        <taxon>Bacillati</taxon>
        <taxon>Actinomycetota</taxon>
        <taxon>Actinomycetes</taxon>
        <taxon>Propionibacteriales</taxon>
        <taxon>Propionibacteriaceae</taxon>
        <taxon>Arachnia</taxon>
    </lineage>
</organism>
<feature type="compositionally biased region" description="Basic and acidic residues" evidence="1">
    <location>
        <begin position="505"/>
        <end position="532"/>
    </location>
</feature>
<feature type="compositionally biased region" description="Basic and acidic residues" evidence="1">
    <location>
        <begin position="542"/>
        <end position="555"/>
    </location>
</feature>
<proteinExistence type="predicted"/>
<feature type="region of interest" description="Disordered" evidence="1">
    <location>
        <begin position="408"/>
        <end position="633"/>
    </location>
</feature>
<dbReference type="AlphaFoldDB" id="A0AB37HWP4"/>
<feature type="compositionally biased region" description="Gly residues" evidence="1">
    <location>
        <begin position="450"/>
        <end position="474"/>
    </location>
</feature>
<feature type="region of interest" description="Disordered" evidence="1">
    <location>
        <begin position="656"/>
        <end position="677"/>
    </location>
</feature>
<sequence length="923" mass="99078">MAMIVPPIDESAPIRREAQGLVGVFRAMARTAETINSSWKGLAALYSAPEEETVHSAMVKPDNYARTVKGHAETAYVALCNYADRLDKLRVVRNQLVADIAAHEAKLAEAKDKVSEKVIAHDKHGLPVKMKDNAVDSALVDEGEALHDRLTQFVTDLEDAQRECGNKLNATWGGAQFVQADKTDVNNPNVYGTSNDSKRDQTRTGQAPWGFPEVWQRANMGASGKLALGGAWNSFAGSFKDLADLMGVGGDEGATNHKRSALLKLKEYIETYAKNTSWTAPYTRSVSPEEQKRYEEACKALGESLKGMVSYDTWGTDPHGTAGGFLPDALSIATGGGAGKLGLKMLGKLSPKLAMNLTALRQVFRLKNLGNWTHDALELLRTIGKNTPEGMAQRELKQLQEIVDGNIPIADKAVDGSDTPRTPPVKGPGPIESGFNRSGSGAGTHLNDTGVGGSRPGGGSGVGAGGHQLDGSGRGAPSRHGAGSGHWNGGHPQRSGEHGWSVPREGAEHHAPRRGDGGHSHGSEERIGDSARRGTSGVGEDAAPRRALDGEDARGQHHTPGDGSGHDAGRSGGPGDSSPEVPGDETPRPKRADDGPRFAENGRELYGDDGKPLVHDRGDGRMHYASDPEGTYRSLENGRWKLKNLDDGKYAGDLYAGGDKDVNYPASKPSYGSHEWRDPALGELSKADKEAWDAIRDEARRDRELANEAVKQAEKLGVKDAASKSYRKIAEELEEFSSDKAREVRDILNKATDSSSLLRGASEWVGDRAGFLRNEDLGRETIIGKPGDSPGGHGSPGPGKFDQVAIEGDNRIYFEENKGGDGVKLEARDVEAGGRAQQGSLPYLEDLVTGGRQDPRILETLKRMKADGKHEAFFKNLAEGKVEVRYEIVNARTNGAVRAGEFDLGGRIRIEWDGKGDIEVIKE</sequence>
<evidence type="ECO:0000313" key="2">
    <source>
        <dbReference type="EMBL" id="QUC11293.1"/>
    </source>
</evidence>
<protein>
    <submittedName>
        <fullName evidence="2">Uncharacterized protein</fullName>
    </submittedName>
</protein>
<dbReference type="Proteomes" id="UP000677180">
    <property type="component" value="Chromosome"/>
</dbReference>
<gene>
    <name evidence="2" type="ORF">J5A53_00875</name>
</gene>
<name>A0AB37HWP4_9ACTN</name>
<reference evidence="2" key="1">
    <citation type="submission" date="2021-03" db="EMBL/GenBank/DDBJ databases">
        <title>Human Oral Microbial Genomes.</title>
        <authorList>
            <person name="Johnston C.D."/>
            <person name="Chen T."/>
            <person name="Dewhirst F.E."/>
        </authorList>
    </citation>
    <scope>NUCLEOTIDE SEQUENCE</scope>
    <source>
        <strain evidence="2">F0714</strain>
    </source>
</reference>
<feature type="compositionally biased region" description="Polar residues" evidence="1">
    <location>
        <begin position="185"/>
        <end position="195"/>
    </location>
</feature>
<accession>A0AB37HWP4</accession>
<feature type="compositionally biased region" description="Basic and acidic residues" evidence="1">
    <location>
        <begin position="585"/>
        <end position="626"/>
    </location>
</feature>